<name>E3LQ96_CAERE</name>
<organism evidence="3">
    <name type="scientific">Caenorhabditis remanei</name>
    <name type="common">Caenorhabditis vulgaris</name>
    <dbReference type="NCBI Taxonomy" id="31234"/>
    <lineage>
        <taxon>Eukaryota</taxon>
        <taxon>Metazoa</taxon>
        <taxon>Ecdysozoa</taxon>
        <taxon>Nematoda</taxon>
        <taxon>Chromadorea</taxon>
        <taxon>Rhabditida</taxon>
        <taxon>Rhabditina</taxon>
        <taxon>Rhabditomorpha</taxon>
        <taxon>Rhabditoidea</taxon>
        <taxon>Rhabditidae</taxon>
        <taxon>Peloderinae</taxon>
        <taxon>Caenorhabditis</taxon>
    </lineage>
</organism>
<dbReference type="KEGG" id="crq:GCK72_006527"/>
<dbReference type="CTD" id="9815283"/>
<dbReference type="Pfam" id="PF07735">
    <property type="entry name" value="FBA_2"/>
    <property type="match status" value="1"/>
</dbReference>
<keyword evidence="3" id="KW-1185">Reference proteome</keyword>
<dbReference type="PANTHER" id="PTHR21503:SF8">
    <property type="entry name" value="F-BOX ASSOCIATED DOMAIN-CONTAINING PROTEIN-RELATED"/>
    <property type="match status" value="1"/>
</dbReference>
<proteinExistence type="predicted"/>
<evidence type="ECO:0000259" key="1">
    <source>
        <dbReference type="Pfam" id="PF07735"/>
    </source>
</evidence>
<dbReference type="Proteomes" id="UP000008281">
    <property type="component" value="Unassembled WGS sequence"/>
</dbReference>
<gene>
    <name evidence="2" type="ORF">CRE_26115</name>
</gene>
<evidence type="ECO:0000313" key="3">
    <source>
        <dbReference type="Proteomes" id="UP000008281"/>
    </source>
</evidence>
<dbReference type="EMBL" id="DS268413">
    <property type="protein sequence ID" value="EFP07456.1"/>
    <property type="molecule type" value="Genomic_DNA"/>
</dbReference>
<sequence length="393" mass="45769">MEPLLSVLDNCVSSQEHSFVLLISVDIFVFISLIDFEPFSTISFSRRMKLLSFPWLVQDCIQKFMEPTELLFLSFCSLRCRNLVSRMRHTPTYSVFGLKEPETMSYALVKDLKRNNTTLLTWTWKSQMGDRMPEGWSWLKSKDIDFHCKIIFAADSTASLWCHTEKQSSRKRFATALHSHMCEVFRVEPEMQFKLSLEYMDELPYTNTVRDVALLDTSVNSEVVDEFLETFQVTRVLFSATMKPNNPLKDSNRLYNLNNLFIHSAFWLNGSKLLGLNCENLVISLTGLWENDLINFVNVWLNGNNSKLQTFFHIAGPRLDHVAVVDHFELEPWNPETDKLEYKLPVREYGKNLLAEIDRTEMGRTGVLVRRSDGLRAVLRASIRFFHFHVLHD</sequence>
<reference evidence="2" key="1">
    <citation type="submission" date="2007-07" db="EMBL/GenBank/DDBJ databases">
        <title>PCAP assembly of the Caenorhabditis remanei genome.</title>
        <authorList>
            <consortium name="The Caenorhabditis remanei Sequencing Consortium"/>
            <person name="Wilson R.K."/>
        </authorList>
    </citation>
    <scope>NUCLEOTIDE SEQUENCE [LARGE SCALE GENOMIC DNA]</scope>
    <source>
        <strain evidence="2">PB4641</strain>
    </source>
</reference>
<protein>
    <recommendedName>
        <fullName evidence="1">Sdz-33 F-box domain-containing protein</fullName>
    </recommendedName>
</protein>
<dbReference type="OrthoDB" id="5887497at2759"/>
<dbReference type="InterPro" id="IPR012885">
    <property type="entry name" value="F-box_Sdz-33"/>
</dbReference>
<feature type="domain" description="Sdz-33 F-box" evidence="1">
    <location>
        <begin position="256"/>
        <end position="311"/>
    </location>
</feature>
<dbReference type="AlphaFoldDB" id="E3LQ96"/>
<dbReference type="InParanoid" id="E3LQ96"/>
<dbReference type="GeneID" id="9815283"/>
<dbReference type="RefSeq" id="XP_003113544.2">
    <property type="nucleotide sequence ID" value="XM_003113496.2"/>
</dbReference>
<dbReference type="PANTHER" id="PTHR21503">
    <property type="entry name" value="F-BOX-CONTAINING HYPOTHETICAL PROTEIN C.ELEGANS"/>
    <property type="match status" value="1"/>
</dbReference>
<accession>E3LQ96</accession>
<evidence type="ECO:0000313" key="2">
    <source>
        <dbReference type="EMBL" id="EFP07456.1"/>
    </source>
</evidence>
<dbReference type="HOGENOM" id="CLU_040220_2_1_1"/>